<dbReference type="PANTHER" id="PTHR10339:SF25">
    <property type="entry name" value="SECRETED EXOENZYME S"/>
    <property type="match status" value="1"/>
</dbReference>
<evidence type="ECO:0000256" key="4">
    <source>
        <dbReference type="ARBA" id="ARBA00022676"/>
    </source>
</evidence>
<keyword evidence="10" id="KW-1185">Reference proteome</keyword>
<evidence type="ECO:0000256" key="1">
    <source>
        <dbReference type="ARBA" id="ARBA00004613"/>
    </source>
</evidence>
<reference evidence="9 10" key="1">
    <citation type="journal article" date="2021" name="Sci. Rep.">
        <title>The genome of the diatom Chaetoceros tenuissimus carries an ancient integrated fragment of an extant virus.</title>
        <authorList>
            <person name="Hongo Y."/>
            <person name="Kimura K."/>
            <person name="Takaki Y."/>
            <person name="Yoshida Y."/>
            <person name="Baba S."/>
            <person name="Kobayashi G."/>
            <person name="Nagasaki K."/>
            <person name="Hano T."/>
            <person name="Tomaru Y."/>
        </authorList>
    </citation>
    <scope>NUCLEOTIDE SEQUENCE [LARGE SCALE GENOMIC DNA]</scope>
    <source>
        <strain evidence="9 10">NIES-3715</strain>
    </source>
</reference>
<keyword evidence="6" id="KW-0548">Nucleotidyltransferase</keyword>
<dbReference type="AlphaFoldDB" id="A0AAD3DBS9"/>
<evidence type="ECO:0000256" key="2">
    <source>
        <dbReference type="ARBA" id="ARBA00022525"/>
    </source>
</evidence>
<proteinExistence type="predicted"/>
<gene>
    <name evidence="9" type="ORF">CTEN210_16205</name>
</gene>
<keyword evidence="3" id="KW-0800">Toxin</keyword>
<accession>A0AAD3DBS9</accession>
<dbReference type="Gene3D" id="3.90.176.10">
    <property type="entry name" value="Toxin ADP-ribosyltransferase, Chain A, domain 1"/>
    <property type="match status" value="2"/>
</dbReference>
<dbReference type="InterPro" id="IPR003540">
    <property type="entry name" value="ADP-ribosyltransferase"/>
</dbReference>
<dbReference type="InterPro" id="IPR050999">
    <property type="entry name" value="ADP-ribosyltransferase_ARG"/>
</dbReference>
<evidence type="ECO:0000313" key="10">
    <source>
        <dbReference type="Proteomes" id="UP001054902"/>
    </source>
</evidence>
<keyword evidence="5" id="KW-0808">Transferase</keyword>
<evidence type="ECO:0000313" key="9">
    <source>
        <dbReference type="EMBL" id="GFH59729.1"/>
    </source>
</evidence>
<evidence type="ECO:0000256" key="7">
    <source>
        <dbReference type="ARBA" id="ARBA00023026"/>
    </source>
</evidence>
<name>A0AAD3DBS9_9STRA</name>
<dbReference type="PROSITE" id="PS51996">
    <property type="entry name" value="TR_MART"/>
    <property type="match status" value="2"/>
</dbReference>
<dbReference type="PANTHER" id="PTHR10339">
    <property type="entry name" value="ADP-RIBOSYLTRANSFERASE"/>
    <property type="match status" value="1"/>
</dbReference>
<protein>
    <submittedName>
        <fullName evidence="9">Ecto-ADP-ribosyltransferase 5</fullName>
    </submittedName>
</protein>
<evidence type="ECO:0000256" key="3">
    <source>
        <dbReference type="ARBA" id="ARBA00022656"/>
    </source>
</evidence>
<evidence type="ECO:0000259" key="8">
    <source>
        <dbReference type="Pfam" id="PF03496"/>
    </source>
</evidence>
<dbReference type="SUPFAM" id="SSF56399">
    <property type="entry name" value="ADP-ribosylation"/>
    <property type="match status" value="2"/>
</dbReference>
<evidence type="ECO:0000256" key="6">
    <source>
        <dbReference type="ARBA" id="ARBA00022695"/>
    </source>
</evidence>
<dbReference type="GO" id="GO:0005576">
    <property type="term" value="C:extracellular region"/>
    <property type="evidence" value="ECO:0007669"/>
    <property type="project" value="UniProtKB-SubCell"/>
</dbReference>
<organism evidence="9 10">
    <name type="scientific">Chaetoceros tenuissimus</name>
    <dbReference type="NCBI Taxonomy" id="426638"/>
    <lineage>
        <taxon>Eukaryota</taxon>
        <taxon>Sar</taxon>
        <taxon>Stramenopiles</taxon>
        <taxon>Ochrophyta</taxon>
        <taxon>Bacillariophyta</taxon>
        <taxon>Coscinodiscophyceae</taxon>
        <taxon>Chaetocerotophycidae</taxon>
        <taxon>Chaetocerotales</taxon>
        <taxon>Chaetocerotaceae</taxon>
        <taxon>Chaetoceros</taxon>
    </lineage>
</organism>
<dbReference type="EMBL" id="BLLK01000069">
    <property type="protein sequence ID" value="GFH59729.1"/>
    <property type="molecule type" value="Genomic_DNA"/>
</dbReference>
<evidence type="ECO:0000256" key="5">
    <source>
        <dbReference type="ARBA" id="ARBA00022679"/>
    </source>
</evidence>
<dbReference type="Proteomes" id="UP001054902">
    <property type="component" value="Unassembled WGS sequence"/>
</dbReference>
<keyword evidence="4" id="KW-0328">Glycosyltransferase</keyword>
<sequence length="675" mass="76897">MSFLSSTFCFSAETFLRRIEDDKRIEWEEAKAHHENLSNRDDTKVDAYGSIENFHMQLEDILGKPKKLLFDAMEKEHCQSADSDLEFKSSHYDIRTTSKIEWKFVVSPNDATLKELGIENWPEEDASIEKLSLEERRKAKPLDAFEKPLNEINKKLMKLGIPALTMIELIACRLFTGAMGPKYQRILRSRILKEEWRQNEEEKLAKGNTYTTTIHVIQSAIAKLGKLNGHSVAYSGTSAVYYDNIHAFILPSFFWEEKTELNLRGGVICGFLSTSSDREVGEYYARGGNGILLEIEMSAMDRGCEVHWLSQYPHEEEILLPPLTFLEVQHIQLAMNKYGPYFNTKVRSRLSNNIRIQKPLLSIDENVILYNTVKDKEQQVTWSKSKLISRFGDEENLLITGNPMKSVLGLARSLGVDHNTIQRGKAKGLKAMEKEILASGEEEVIKNMKYILYETTNEELFPNGIRDQGRVGMNLDDFCNHKAAKESGLLVEHVAAIRLYTTSAFQYINTPLRKNSGLNDENSKPHPFPITVSLIDEGIKLLRGQTSESFRDIIPSAKSSVKDFGYLYRGIRNTRIDEHFLEERRGGTELGLMSTTRDLKTAVAYSKSDEGCSLLFKIKVENMKQLGADVSWLSAFPTEEEILYPPLTFLQPTGRVETTSIDNTMFTIVEIQPHV</sequence>
<comment type="subcellular location">
    <subcellularLocation>
        <location evidence="1">Secreted</location>
    </subcellularLocation>
</comment>
<dbReference type="Pfam" id="PF03496">
    <property type="entry name" value="ADPrib_exo_Tox"/>
    <property type="match status" value="1"/>
</dbReference>
<dbReference type="GO" id="GO:0090729">
    <property type="term" value="F:toxin activity"/>
    <property type="evidence" value="ECO:0007669"/>
    <property type="project" value="UniProtKB-KW"/>
</dbReference>
<dbReference type="GO" id="GO:0016779">
    <property type="term" value="F:nucleotidyltransferase activity"/>
    <property type="evidence" value="ECO:0007669"/>
    <property type="project" value="UniProtKB-KW"/>
</dbReference>
<feature type="domain" description="ADP ribosyltransferase" evidence="8">
    <location>
        <begin position="493"/>
        <end position="645"/>
    </location>
</feature>
<dbReference type="GO" id="GO:0003950">
    <property type="term" value="F:NAD+ poly-ADP-ribosyltransferase activity"/>
    <property type="evidence" value="ECO:0007669"/>
    <property type="project" value="TreeGrafter"/>
</dbReference>
<comment type="caution">
    <text evidence="9">The sequence shown here is derived from an EMBL/GenBank/DDBJ whole genome shotgun (WGS) entry which is preliminary data.</text>
</comment>
<keyword evidence="7" id="KW-0843">Virulence</keyword>
<keyword evidence="2" id="KW-0964">Secreted</keyword>